<organism evidence="1 2">
    <name type="scientific">Psylliodes chrysocephalus</name>
    <dbReference type="NCBI Taxonomy" id="3402493"/>
    <lineage>
        <taxon>Eukaryota</taxon>
        <taxon>Metazoa</taxon>
        <taxon>Ecdysozoa</taxon>
        <taxon>Arthropoda</taxon>
        <taxon>Hexapoda</taxon>
        <taxon>Insecta</taxon>
        <taxon>Pterygota</taxon>
        <taxon>Neoptera</taxon>
        <taxon>Endopterygota</taxon>
        <taxon>Coleoptera</taxon>
        <taxon>Polyphaga</taxon>
        <taxon>Cucujiformia</taxon>
        <taxon>Chrysomeloidea</taxon>
        <taxon>Chrysomelidae</taxon>
        <taxon>Galerucinae</taxon>
        <taxon>Alticini</taxon>
        <taxon>Psylliodes</taxon>
    </lineage>
</organism>
<protein>
    <submittedName>
        <fullName evidence="1">Uncharacterized protein</fullName>
    </submittedName>
</protein>
<dbReference type="OrthoDB" id="6761335at2759"/>
<evidence type="ECO:0000313" key="1">
    <source>
        <dbReference type="EMBL" id="CAH1110033.1"/>
    </source>
</evidence>
<accession>A0A9P0D0X5</accession>
<sequence length="382" mass="45289">MKRKSFKCKTRYYRLKDKHLKEQKEKMSPKSNVKRELNGKNVPLELKKKLLSAVALKTTRNKFQSKSHKQKREFMRCVTGNTTKKYRCFNDMRNIGSYKLFSLKGLKSTKRVDIAKEIRHVIQKFYQKGENSSVAPGKKDSITFHQIKKQKRFLNDTMKNLYYKFSREEKRFNVSYALFCQHMPFWVLIPKASLRETCLCVFHENMRLLVLKMKMIGIVTQANPDDVKNVCCEPATKHCLERVCQNCKTKTIRYDDYNAEENTCYKKWILKREKLLVKGLEKVCQKNVKENFLCTKSHLVIELEKNLPNYMEHLAKIEHQHKAIDYIKWISQKITPVNILKKYKVPILGARNLRFPFTLWCGILNLRMESYFSIAFAVSPKV</sequence>
<evidence type="ECO:0000313" key="2">
    <source>
        <dbReference type="Proteomes" id="UP001153636"/>
    </source>
</evidence>
<dbReference type="Proteomes" id="UP001153636">
    <property type="component" value="Chromosome 4"/>
</dbReference>
<keyword evidence="2" id="KW-1185">Reference proteome</keyword>
<reference evidence="1" key="1">
    <citation type="submission" date="2022-01" db="EMBL/GenBank/DDBJ databases">
        <authorList>
            <person name="King R."/>
        </authorList>
    </citation>
    <scope>NUCLEOTIDE SEQUENCE</scope>
</reference>
<name>A0A9P0D0X5_9CUCU</name>
<dbReference type="AlphaFoldDB" id="A0A9P0D0X5"/>
<gene>
    <name evidence="1" type="ORF">PSYICH_LOCUS9982</name>
</gene>
<proteinExistence type="predicted"/>
<dbReference type="EMBL" id="OV651816">
    <property type="protein sequence ID" value="CAH1110033.1"/>
    <property type="molecule type" value="Genomic_DNA"/>
</dbReference>